<evidence type="ECO:0000313" key="1">
    <source>
        <dbReference type="EMBL" id="KAJ9062569.1"/>
    </source>
</evidence>
<organism evidence="1 2">
    <name type="scientific">Entomophthora muscae</name>
    <dbReference type="NCBI Taxonomy" id="34485"/>
    <lineage>
        <taxon>Eukaryota</taxon>
        <taxon>Fungi</taxon>
        <taxon>Fungi incertae sedis</taxon>
        <taxon>Zoopagomycota</taxon>
        <taxon>Entomophthoromycotina</taxon>
        <taxon>Entomophthoromycetes</taxon>
        <taxon>Entomophthorales</taxon>
        <taxon>Entomophthoraceae</taxon>
        <taxon>Entomophthora</taxon>
    </lineage>
</organism>
<name>A0ACC2SJK4_9FUNG</name>
<dbReference type="EMBL" id="QTSX02005000">
    <property type="protein sequence ID" value="KAJ9062569.1"/>
    <property type="molecule type" value="Genomic_DNA"/>
</dbReference>
<keyword evidence="2" id="KW-1185">Reference proteome</keyword>
<keyword evidence="1" id="KW-0808">Transferase</keyword>
<sequence length="825" mass="92693">MSNAPPKHNSLNYHSSFLEDYSIDDNIGHGSFATVYRALHKKTNKWVAIKTILNSKLNPRLIKSIEFEIKVLQEMKHPNITELYEIKRTETKVCLIMELCSFGDLSEYIKKNRLKPGTGSPAGGLSEVIFRHFLLQLVSAFKFLRGKDLVHRDLKPQNILLSQPTADGSASATDMVNYTDTLPQLKVADFGFAKILPSQALTETACGSPLYMAPEVLKKNKYNASADLWSIGTVLYEMVTGRAPFRASDTKELQRRIEQGADHIWFPGEPIDIPNSPQLQDLGDAALSFGIDENLVSADIKDLIRGLLVRDPEQRISFQDFFSHPAVRSFEAPPKPVLSKPKPNFHSFTLQNSQSKFSIDEGLLTPSSSDIKELHFPIAQERPRLKHTTSSNRSNDQLPKDRQSTRRTTHHTRSQSAIVPSPSYKYPPPKDLDDDGFEKDYILIESEFDHLRLKEPPRPKANPVDIPPTPNSSHSRMSPRDPSFDVLPIPKSLPKSLLGEAGDLEQSPQEKSSPPRFRPRKDSTSDGSQPGDGGWKVGSGAASVLANAISKATTKLFGTRGLSPPAAQYRTDTADPISFPLDGPSANDEECAVLHEMEKAACQAYALTKFADHKLDQLKREDFFESQKKPDVEEDVTTLSMTCQEAFLLYAKALGLLYLGFDNASKYWSKISHLQHDIVVSPRLSKASRWLQDKTNECLEKAEMVQCKMAERKFAITSYDTDILIYNFALNSCQDGVFKEIKGERILESETDYLMGLWMLQAIMFRAPQDPVLTSSDMENIRQMMAMVEDRLANFRKTLEELDLRQYALGHSFIPYSDGSRPSRT</sequence>
<comment type="caution">
    <text evidence="1">The sequence shown here is derived from an EMBL/GenBank/DDBJ whole genome shotgun (WGS) entry which is preliminary data.</text>
</comment>
<gene>
    <name evidence="1" type="primary">ATG1_1</name>
    <name evidence="1" type="ORF">DSO57_1009376</name>
</gene>
<keyword evidence="1" id="KW-0418">Kinase</keyword>
<protein>
    <submittedName>
        <fullName evidence="1">Serine/threonine-protein kinase</fullName>
        <ecNumber evidence="1">2.7.11.1</ecNumber>
    </submittedName>
</protein>
<accession>A0ACC2SJK4</accession>
<dbReference type="EC" id="2.7.11.1" evidence="1"/>
<proteinExistence type="predicted"/>
<evidence type="ECO:0000313" key="2">
    <source>
        <dbReference type="Proteomes" id="UP001165960"/>
    </source>
</evidence>
<dbReference type="Proteomes" id="UP001165960">
    <property type="component" value="Unassembled WGS sequence"/>
</dbReference>
<reference evidence="1" key="1">
    <citation type="submission" date="2022-04" db="EMBL/GenBank/DDBJ databases">
        <title>Genome of the entomopathogenic fungus Entomophthora muscae.</title>
        <authorList>
            <person name="Elya C."/>
            <person name="Lovett B.R."/>
            <person name="Lee E."/>
            <person name="Macias A.M."/>
            <person name="Hajek A.E."/>
            <person name="De Bivort B.L."/>
            <person name="Kasson M.T."/>
            <person name="De Fine Licht H.H."/>
            <person name="Stajich J.E."/>
        </authorList>
    </citation>
    <scope>NUCLEOTIDE SEQUENCE</scope>
    <source>
        <strain evidence="1">Berkeley</strain>
    </source>
</reference>